<keyword evidence="4" id="KW-0804">Transcription</keyword>
<dbReference type="GO" id="GO:0005634">
    <property type="term" value="C:nucleus"/>
    <property type="evidence" value="ECO:0007669"/>
    <property type="project" value="UniProtKB-SubCell"/>
</dbReference>
<evidence type="ECO:0000259" key="8">
    <source>
        <dbReference type="PROSITE" id="PS50811"/>
    </source>
</evidence>
<comment type="subcellular location">
    <subcellularLocation>
        <location evidence="1">Nucleus</location>
    </subcellularLocation>
</comment>
<feature type="compositionally biased region" description="Basic and acidic residues" evidence="7">
    <location>
        <begin position="26"/>
        <end position="35"/>
    </location>
</feature>
<evidence type="ECO:0000313" key="9">
    <source>
        <dbReference type="EMBL" id="KMZ66923.1"/>
    </source>
</evidence>
<proteinExistence type="predicted"/>
<dbReference type="OMA" id="NAVPFLW"/>
<dbReference type="AlphaFoldDB" id="A0A0K9PCY5"/>
<sequence length="468" mass="50803">MAERSTDSALFFSEENCPRRRVEEVDFFSKSRSVDDDGVEDNSGKDLHPEDDDHARIGSQVETGLRLLTGNTAEEEVAPENGGEISALQGDLNRVQRENRRLKTMVNQLTNNYSVLYNHLVLATSQQKTPDLNRQLQASKKDDMITTISKNNRNKSPDTNISGDDNGATTLSLPIKRPPLPIDHRSGPSSPSSSKFLKPIDEKLESTMDQGSIDLPCRKARVSVRARSEAPMINDGCQWRKYGQKMAKGNPCPRAYYRCTMASGCPVRKQVQRCSEDATVLITTYEGNHSHPLPQTATAMANTTTAAATMLLAGSTTSINSSSISTKDMPLLNPSFLSSSVDPYTSSMATFSASVPFPTITLDLTKPLPNPTQPQRLQQHPSSPFAMPISMYNKPGNAVHFAQQMRQPPSVVETVTAAIKSDPNFTVALASAITSYMNGGGSPTIPPGGTPGSPQFPQSCTTFSNSTN</sequence>
<keyword evidence="6" id="KW-0175">Coiled coil</keyword>
<feature type="region of interest" description="Disordered" evidence="7">
    <location>
        <begin position="136"/>
        <end position="196"/>
    </location>
</feature>
<dbReference type="Pfam" id="PF03106">
    <property type="entry name" value="WRKY"/>
    <property type="match status" value="1"/>
</dbReference>
<dbReference type="PANTHER" id="PTHR31429">
    <property type="entry name" value="WRKY TRANSCRIPTION FACTOR 36-RELATED"/>
    <property type="match status" value="1"/>
</dbReference>
<dbReference type="InterPro" id="IPR044810">
    <property type="entry name" value="WRKY_plant"/>
</dbReference>
<feature type="compositionally biased region" description="Polar residues" evidence="7">
    <location>
        <begin position="157"/>
        <end position="172"/>
    </location>
</feature>
<dbReference type="InterPro" id="IPR003657">
    <property type="entry name" value="WRKY_dom"/>
</dbReference>
<reference evidence="10" key="1">
    <citation type="journal article" date="2016" name="Nature">
        <title>The genome of the seagrass Zostera marina reveals angiosperm adaptation to the sea.</title>
        <authorList>
            <person name="Olsen J.L."/>
            <person name="Rouze P."/>
            <person name="Verhelst B."/>
            <person name="Lin Y.-C."/>
            <person name="Bayer T."/>
            <person name="Collen J."/>
            <person name="Dattolo E."/>
            <person name="De Paoli E."/>
            <person name="Dittami S."/>
            <person name="Maumus F."/>
            <person name="Michel G."/>
            <person name="Kersting A."/>
            <person name="Lauritano C."/>
            <person name="Lohaus R."/>
            <person name="Toepel M."/>
            <person name="Tonon T."/>
            <person name="Vanneste K."/>
            <person name="Amirebrahimi M."/>
            <person name="Brakel J."/>
            <person name="Bostroem C."/>
            <person name="Chovatia M."/>
            <person name="Grimwood J."/>
            <person name="Jenkins J.W."/>
            <person name="Jueterbock A."/>
            <person name="Mraz A."/>
            <person name="Stam W.T."/>
            <person name="Tice H."/>
            <person name="Bornberg-Bauer E."/>
            <person name="Green P.J."/>
            <person name="Pearson G.A."/>
            <person name="Procaccini G."/>
            <person name="Duarte C.M."/>
            <person name="Schmutz J."/>
            <person name="Reusch T.B.H."/>
            <person name="Van de Peer Y."/>
        </authorList>
    </citation>
    <scope>NUCLEOTIDE SEQUENCE [LARGE SCALE GENOMIC DNA]</scope>
    <source>
        <strain evidence="10">cv. Finnish</strain>
    </source>
</reference>
<dbReference type="PANTHER" id="PTHR31429:SF106">
    <property type="entry name" value="WRKY TRANSCRIPTION FACTOR 31-RELATED"/>
    <property type="match status" value="1"/>
</dbReference>
<evidence type="ECO:0000256" key="6">
    <source>
        <dbReference type="SAM" id="Coils"/>
    </source>
</evidence>
<dbReference type="Gene3D" id="2.20.25.80">
    <property type="entry name" value="WRKY domain"/>
    <property type="match status" value="1"/>
</dbReference>
<gene>
    <name evidence="9" type="ORF">ZOSMA_281G00040</name>
</gene>
<feature type="region of interest" description="Disordered" evidence="7">
    <location>
        <begin position="440"/>
        <end position="468"/>
    </location>
</feature>
<accession>A0A0K9PCY5</accession>
<keyword evidence="2" id="KW-0805">Transcription regulation</keyword>
<keyword evidence="10" id="KW-1185">Reference proteome</keyword>
<evidence type="ECO:0000256" key="7">
    <source>
        <dbReference type="SAM" id="MobiDB-lite"/>
    </source>
</evidence>
<feature type="compositionally biased region" description="Polar residues" evidence="7">
    <location>
        <begin position="455"/>
        <end position="468"/>
    </location>
</feature>
<keyword evidence="5" id="KW-0539">Nucleus</keyword>
<evidence type="ECO:0000256" key="4">
    <source>
        <dbReference type="ARBA" id="ARBA00023163"/>
    </source>
</evidence>
<feature type="domain" description="WRKY" evidence="8">
    <location>
        <begin position="228"/>
        <end position="294"/>
    </location>
</feature>
<evidence type="ECO:0000256" key="5">
    <source>
        <dbReference type="ARBA" id="ARBA00023242"/>
    </source>
</evidence>
<name>A0A0K9PCY5_ZOSMR</name>
<evidence type="ECO:0000256" key="3">
    <source>
        <dbReference type="ARBA" id="ARBA00023125"/>
    </source>
</evidence>
<organism evidence="9 10">
    <name type="scientific">Zostera marina</name>
    <name type="common">Eelgrass</name>
    <dbReference type="NCBI Taxonomy" id="29655"/>
    <lineage>
        <taxon>Eukaryota</taxon>
        <taxon>Viridiplantae</taxon>
        <taxon>Streptophyta</taxon>
        <taxon>Embryophyta</taxon>
        <taxon>Tracheophyta</taxon>
        <taxon>Spermatophyta</taxon>
        <taxon>Magnoliopsida</taxon>
        <taxon>Liliopsida</taxon>
        <taxon>Zosteraceae</taxon>
        <taxon>Zostera</taxon>
    </lineage>
</organism>
<keyword evidence="3" id="KW-0238">DNA-binding</keyword>
<dbReference type="EMBL" id="LFYR01000935">
    <property type="protein sequence ID" value="KMZ66923.1"/>
    <property type="molecule type" value="Genomic_DNA"/>
</dbReference>
<dbReference type="PROSITE" id="PS50811">
    <property type="entry name" value="WRKY"/>
    <property type="match status" value="1"/>
</dbReference>
<dbReference type="SUPFAM" id="SSF118290">
    <property type="entry name" value="WRKY DNA-binding domain"/>
    <property type="match status" value="1"/>
</dbReference>
<feature type="region of interest" description="Disordered" evidence="7">
    <location>
        <begin position="26"/>
        <end position="54"/>
    </location>
</feature>
<evidence type="ECO:0000256" key="2">
    <source>
        <dbReference type="ARBA" id="ARBA00023015"/>
    </source>
</evidence>
<dbReference type="InterPro" id="IPR036576">
    <property type="entry name" value="WRKY_dom_sf"/>
</dbReference>
<dbReference type="Proteomes" id="UP000036987">
    <property type="component" value="Unassembled WGS sequence"/>
</dbReference>
<protein>
    <submittedName>
        <fullName evidence="9">Putative WRKY transcription factor</fullName>
    </submittedName>
</protein>
<dbReference type="SMART" id="SM00774">
    <property type="entry name" value="WRKY"/>
    <property type="match status" value="1"/>
</dbReference>
<comment type="caution">
    <text evidence="9">The sequence shown here is derived from an EMBL/GenBank/DDBJ whole genome shotgun (WGS) entry which is preliminary data.</text>
</comment>
<evidence type="ECO:0000256" key="1">
    <source>
        <dbReference type="ARBA" id="ARBA00004123"/>
    </source>
</evidence>
<evidence type="ECO:0000313" key="10">
    <source>
        <dbReference type="Proteomes" id="UP000036987"/>
    </source>
</evidence>
<dbReference type="GO" id="GO:0003700">
    <property type="term" value="F:DNA-binding transcription factor activity"/>
    <property type="evidence" value="ECO:0007669"/>
    <property type="project" value="InterPro"/>
</dbReference>
<feature type="coiled-coil region" evidence="6">
    <location>
        <begin position="85"/>
        <end position="112"/>
    </location>
</feature>
<feature type="compositionally biased region" description="Basic and acidic residues" evidence="7">
    <location>
        <begin position="42"/>
        <end position="54"/>
    </location>
</feature>
<dbReference type="GO" id="GO:0043565">
    <property type="term" value="F:sequence-specific DNA binding"/>
    <property type="evidence" value="ECO:0007669"/>
    <property type="project" value="InterPro"/>
</dbReference>
<dbReference type="FunFam" id="2.20.25.80:FF:000002">
    <property type="entry name" value="probable WRKY transcription factor 31"/>
    <property type="match status" value="1"/>
</dbReference>
<dbReference type="OrthoDB" id="2020995at2759"/>